<dbReference type="InterPro" id="IPR051814">
    <property type="entry name" value="NAD(P)H-dep_FMN_reductase"/>
</dbReference>
<dbReference type="NCBIfam" id="TIGR04037">
    <property type="entry name" value="LLM_duo_CE1759"/>
    <property type="match status" value="1"/>
</dbReference>
<dbReference type="InterPro" id="IPR023932">
    <property type="entry name" value="CE1759_FMN_reduct"/>
</dbReference>
<dbReference type="PANTHER" id="PTHR43408">
    <property type="entry name" value="FMN REDUCTASE (NADPH)"/>
    <property type="match status" value="1"/>
</dbReference>
<keyword evidence="3" id="KW-0560">Oxidoreductase</keyword>
<dbReference type="InterPro" id="IPR029039">
    <property type="entry name" value="Flavoprotein-like_sf"/>
</dbReference>
<dbReference type="PANTHER" id="PTHR43408:SF2">
    <property type="entry name" value="FMN REDUCTASE (NADPH)"/>
    <property type="match status" value="1"/>
</dbReference>
<dbReference type="EMBL" id="CP014352">
    <property type="protein sequence ID" value="AMS05156.1"/>
    <property type="molecule type" value="Genomic_DNA"/>
</dbReference>
<dbReference type="GO" id="GO:0016491">
    <property type="term" value="F:oxidoreductase activity"/>
    <property type="evidence" value="ECO:0007669"/>
    <property type="project" value="UniProtKB-KW"/>
</dbReference>
<feature type="domain" description="NADPH-dependent FMN reductase-like" evidence="4">
    <location>
        <begin position="1"/>
        <end position="147"/>
    </location>
</feature>
<protein>
    <recommendedName>
        <fullName evidence="4">NADPH-dependent FMN reductase-like domain-containing protein</fullName>
    </recommendedName>
</protein>
<dbReference type="Pfam" id="PF03358">
    <property type="entry name" value="FMN_red"/>
    <property type="match status" value="1"/>
</dbReference>
<reference evidence="5 7" key="2">
    <citation type="submission" date="2016-02" db="EMBL/GenBank/DDBJ databases">
        <title>Complete Genome Sequence of Propionibacterium acidipropionici ATCC 55737.</title>
        <authorList>
            <person name="Luna Flores C.H."/>
            <person name="Nielsen L.K."/>
            <person name="Marcellin E."/>
        </authorList>
    </citation>
    <scope>NUCLEOTIDE SEQUENCE [LARGE SCALE GENOMIC DNA]</scope>
    <source>
        <strain evidence="5 7">ATCC 55737</strain>
    </source>
</reference>
<accession>A0AAC9ANC5</accession>
<gene>
    <name evidence="6" type="ORF">A8L58_07905</name>
    <name evidence="5" type="ORF">AXH35_06440</name>
</gene>
<name>A0AAC9ANC5_9ACTN</name>
<dbReference type="InterPro" id="IPR005025">
    <property type="entry name" value="FMN_Rdtase-like_dom"/>
</dbReference>
<organism evidence="5 7">
    <name type="scientific">Acidipropionibacterium acidipropionici</name>
    <dbReference type="NCBI Taxonomy" id="1748"/>
    <lineage>
        <taxon>Bacteria</taxon>
        <taxon>Bacillati</taxon>
        <taxon>Actinomycetota</taxon>
        <taxon>Actinomycetes</taxon>
        <taxon>Propionibacteriales</taxon>
        <taxon>Propionibacteriaceae</taxon>
        <taxon>Acidipropionibacterium</taxon>
    </lineage>
</organism>
<dbReference type="Proteomes" id="UP000178666">
    <property type="component" value="Chromosome"/>
</dbReference>
<sequence>MRITAVSAGLGQPSSTRLLTDRLVAGLVEAGVEAQIEVIEVRDHAHDLVNAELTGMRTTELSAVLDRVASSDALVVVTPVFNAHPAGLFQMFFEVLDEGALAGMPVLIGATGGTARHSLVLDQDLLPMFHYLHALVAPVSVFAATDDWGDSSGLDARIGRAVNALLPLLGVRPGQPPEGADRAAPSDDLTLTADFEQMMRALGH</sequence>
<evidence type="ECO:0000313" key="8">
    <source>
        <dbReference type="Proteomes" id="UP000178666"/>
    </source>
</evidence>
<keyword evidence="2" id="KW-0288">FMN</keyword>
<dbReference type="AlphaFoldDB" id="A0AAC9ANC5"/>
<keyword evidence="1" id="KW-0285">Flavoprotein</keyword>
<evidence type="ECO:0000259" key="4">
    <source>
        <dbReference type="Pfam" id="PF03358"/>
    </source>
</evidence>
<evidence type="ECO:0000313" key="6">
    <source>
        <dbReference type="EMBL" id="AOZ46639.1"/>
    </source>
</evidence>
<keyword evidence="8" id="KW-1185">Reference proteome</keyword>
<reference evidence="6 8" key="1">
    <citation type="journal article" date="2016" name="Plant Dis.">
        <title>Improved production of propionic acid using genome shuffling.</title>
        <authorList>
            <person name="Luna-Flores C.H."/>
            <person name="Palfreyman R.W."/>
            <person name="Kromer J.O."/>
            <person name="Nielsen L.K."/>
            <person name="Marcellin E."/>
        </authorList>
    </citation>
    <scope>NUCLEOTIDE SEQUENCE [LARGE SCALE GENOMIC DNA]</scope>
    <source>
        <strain evidence="6 8">F3E8</strain>
    </source>
</reference>
<dbReference type="RefSeq" id="WP_062819347.1">
    <property type="nucleotide sequence ID" value="NZ_CP014352.1"/>
</dbReference>
<evidence type="ECO:0000313" key="5">
    <source>
        <dbReference type="EMBL" id="AMS05156.1"/>
    </source>
</evidence>
<evidence type="ECO:0000256" key="3">
    <source>
        <dbReference type="ARBA" id="ARBA00023002"/>
    </source>
</evidence>
<dbReference type="Proteomes" id="UP000075221">
    <property type="component" value="Chromosome"/>
</dbReference>
<dbReference type="EMBL" id="CP015970">
    <property type="protein sequence ID" value="AOZ46639.1"/>
    <property type="molecule type" value="Genomic_DNA"/>
</dbReference>
<dbReference type="Gene3D" id="3.40.50.360">
    <property type="match status" value="1"/>
</dbReference>
<evidence type="ECO:0000256" key="1">
    <source>
        <dbReference type="ARBA" id="ARBA00022630"/>
    </source>
</evidence>
<evidence type="ECO:0000313" key="7">
    <source>
        <dbReference type="Proteomes" id="UP000075221"/>
    </source>
</evidence>
<proteinExistence type="predicted"/>
<evidence type="ECO:0000256" key="2">
    <source>
        <dbReference type="ARBA" id="ARBA00022643"/>
    </source>
</evidence>
<dbReference type="SUPFAM" id="SSF52218">
    <property type="entry name" value="Flavoproteins"/>
    <property type="match status" value="1"/>
</dbReference>